<gene>
    <name evidence="1" type="ORF">F53441_11094</name>
</gene>
<comment type="caution">
    <text evidence="1">The sequence shown here is derived from an EMBL/GenBank/DDBJ whole genome shotgun (WGS) entry which is preliminary data.</text>
</comment>
<dbReference type="Proteomes" id="UP000605986">
    <property type="component" value="Unassembled WGS sequence"/>
</dbReference>
<name>A0A8H4K707_9HYPO</name>
<dbReference type="AlphaFoldDB" id="A0A8H4K707"/>
<reference evidence="1" key="1">
    <citation type="submission" date="2020-01" db="EMBL/GenBank/DDBJ databases">
        <title>Identification and distribution of gene clusters putatively required for synthesis of sphingolipid metabolism inhibitors in phylogenetically diverse species of the filamentous fungus Fusarium.</title>
        <authorList>
            <person name="Kim H.-S."/>
            <person name="Busman M."/>
            <person name="Brown D.W."/>
            <person name="Divon H."/>
            <person name="Uhlig S."/>
            <person name="Proctor R.H."/>
        </authorList>
    </citation>
    <scope>NUCLEOTIDE SEQUENCE</scope>
    <source>
        <strain evidence="1">NRRL 53441</strain>
    </source>
</reference>
<organism evidence="1 2">
    <name type="scientific">Fusarium austroafricanum</name>
    <dbReference type="NCBI Taxonomy" id="2364996"/>
    <lineage>
        <taxon>Eukaryota</taxon>
        <taxon>Fungi</taxon>
        <taxon>Dikarya</taxon>
        <taxon>Ascomycota</taxon>
        <taxon>Pezizomycotina</taxon>
        <taxon>Sordariomycetes</taxon>
        <taxon>Hypocreomycetidae</taxon>
        <taxon>Hypocreales</taxon>
        <taxon>Nectriaceae</taxon>
        <taxon>Fusarium</taxon>
        <taxon>Fusarium concolor species complex</taxon>
    </lineage>
</organism>
<evidence type="ECO:0000313" key="2">
    <source>
        <dbReference type="Proteomes" id="UP000605986"/>
    </source>
</evidence>
<sequence length="416" mass="44466">MWTQASSDHYAPRSTDTEDAAIVIAPITTPVDKPGHSEDGLKIPCDMWFLTFALLPSEDGIDPTAPVKVDITGTIPWPGFTVDPAGNPSFLDKPKDCTTKTAEMCITSTSYGVSVDGTITSTTGTKTVSECGKVYGCDVNDEDASRTITSATTGTTGAATVTAVVITWEKWKMYEYTDAQVSKVANDARSRLDKRFGKRSSGRQACVTKPGCASWVNTEKVTMKTPEATPTCDQGWKTYTAEVHRGIPTNGGPVRFYIPVADKMGSDGNFTISSDGLKEAVDSLTVSNDDKKSIDSDKGGKNLEIKWKVPDKSAGTYIEIQLKDSDTKGKKPSAFGGISACISNGKDEATTTTDMNGMVCTHYPCTDPNCEQGPAPKPQAACETVEDGIGVPLFYTVTIVANGYSWIEDDGAKLKK</sequence>
<evidence type="ECO:0000313" key="1">
    <source>
        <dbReference type="EMBL" id="KAF4444531.1"/>
    </source>
</evidence>
<protein>
    <submittedName>
        <fullName evidence="1">Uncharacterized protein</fullName>
    </submittedName>
</protein>
<keyword evidence="2" id="KW-1185">Reference proteome</keyword>
<proteinExistence type="predicted"/>
<accession>A0A8H4K707</accession>
<dbReference type="OrthoDB" id="5105035at2759"/>
<dbReference type="EMBL" id="JAADJG010000548">
    <property type="protein sequence ID" value="KAF4444531.1"/>
    <property type="molecule type" value="Genomic_DNA"/>
</dbReference>